<proteinExistence type="predicted"/>
<keyword evidence="9" id="KW-1185">Reference proteome</keyword>
<feature type="compositionally biased region" description="Acidic residues" evidence="6">
    <location>
        <begin position="276"/>
        <end position="287"/>
    </location>
</feature>
<keyword evidence="2" id="KW-0479">Metal-binding</keyword>
<feature type="domain" description="HAT C-terminal dimerisation" evidence="7">
    <location>
        <begin position="340"/>
        <end position="413"/>
    </location>
</feature>
<evidence type="ECO:0000256" key="5">
    <source>
        <dbReference type="ARBA" id="ARBA00023242"/>
    </source>
</evidence>
<name>A0AA47M8B8_MERPO</name>
<evidence type="ECO:0000313" key="9">
    <source>
        <dbReference type="Proteomes" id="UP001174136"/>
    </source>
</evidence>
<dbReference type="EMBL" id="JAOPHQ010005440">
    <property type="protein sequence ID" value="KAK0135317.1"/>
    <property type="molecule type" value="Genomic_DNA"/>
</dbReference>
<dbReference type="GO" id="GO:0046983">
    <property type="term" value="F:protein dimerization activity"/>
    <property type="evidence" value="ECO:0007669"/>
    <property type="project" value="InterPro"/>
</dbReference>
<evidence type="ECO:0000256" key="4">
    <source>
        <dbReference type="ARBA" id="ARBA00022833"/>
    </source>
</evidence>
<dbReference type="InterPro" id="IPR012337">
    <property type="entry name" value="RNaseH-like_sf"/>
</dbReference>
<keyword evidence="5" id="KW-0539">Nucleus</keyword>
<sequence length="419" mass="46857">MRNVVLDTSELQTSHTAVNVSTCIDSILQEYQVELETVLAITTDNATNYVNAVERYLRITDIPCMAHTINLAARKGLSERSVATAVSRLKAAAQHFKHSPTDSYLLESKQKLLGLKPVQLINDCPTRWNSTYDMICRAADQQAPVAAVIMEKKLSRLELSSVEWTLMEKVKDVLKPFKIATQALSTEDYPTASAVLPLQYVLLTQLNKPSTDDPAGLREMKKMMSTDLKARYGPDKDAFLLLNTASYLDPRFHRLVHLEQESRQAVRDKVQRELADLSEETGAEGQDENATTTAPQQRKEKNALSAMGDLFGDVYCQNSAGAVRPNKDVLQREMMAYDNEPPPPSDSNPLYWWKERSPKYPHLAQLARGYLAICGTSVRSERVFSTAGNIVTKQRSSLEPENVNHLVFLANNLKKSAAK</sequence>
<dbReference type="GO" id="GO:0005634">
    <property type="term" value="C:nucleus"/>
    <property type="evidence" value="ECO:0007669"/>
    <property type="project" value="UniProtKB-SubCell"/>
</dbReference>
<dbReference type="Pfam" id="PF05699">
    <property type="entry name" value="Dimer_Tnp_hAT"/>
    <property type="match status" value="1"/>
</dbReference>
<keyword evidence="3" id="KW-0863">Zinc-finger</keyword>
<keyword evidence="4" id="KW-0862">Zinc</keyword>
<dbReference type="PANTHER" id="PTHR46481">
    <property type="entry name" value="ZINC FINGER BED DOMAIN-CONTAINING PROTEIN 4"/>
    <property type="match status" value="1"/>
</dbReference>
<comment type="caution">
    <text evidence="8">The sequence shown here is derived from an EMBL/GenBank/DDBJ whole genome shotgun (WGS) entry which is preliminary data.</text>
</comment>
<dbReference type="InterPro" id="IPR052035">
    <property type="entry name" value="ZnF_BED_domain_contain"/>
</dbReference>
<dbReference type="PANTHER" id="PTHR46481:SF10">
    <property type="entry name" value="ZINC FINGER BED DOMAIN-CONTAINING PROTEIN 39"/>
    <property type="match status" value="1"/>
</dbReference>
<gene>
    <name evidence="8" type="primary">ZBED1_176</name>
    <name evidence="8" type="ORF">N1851_028838</name>
</gene>
<dbReference type="SUPFAM" id="SSF53098">
    <property type="entry name" value="Ribonuclease H-like"/>
    <property type="match status" value="1"/>
</dbReference>
<comment type="subcellular location">
    <subcellularLocation>
        <location evidence="1">Nucleus</location>
    </subcellularLocation>
</comment>
<feature type="region of interest" description="Disordered" evidence="6">
    <location>
        <begin position="262"/>
        <end position="300"/>
    </location>
</feature>
<accession>A0AA47M8B8</accession>
<dbReference type="AlphaFoldDB" id="A0AA47M8B8"/>
<evidence type="ECO:0000313" key="8">
    <source>
        <dbReference type="EMBL" id="KAK0135317.1"/>
    </source>
</evidence>
<dbReference type="InterPro" id="IPR008906">
    <property type="entry name" value="HATC_C_dom"/>
</dbReference>
<feature type="compositionally biased region" description="Basic and acidic residues" evidence="6">
    <location>
        <begin position="262"/>
        <end position="275"/>
    </location>
</feature>
<dbReference type="Proteomes" id="UP001174136">
    <property type="component" value="Unassembled WGS sequence"/>
</dbReference>
<evidence type="ECO:0000256" key="3">
    <source>
        <dbReference type="ARBA" id="ARBA00022771"/>
    </source>
</evidence>
<evidence type="ECO:0000259" key="7">
    <source>
        <dbReference type="Pfam" id="PF05699"/>
    </source>
</evidence>
<evidence type="ECO:0000256" key="2">
    <source>
        <dbReference type="ARBA" id="ARBA00022723"/>
    </source>
</evidence>
<reference evidence="8" key="1">
    <citation type="journal article" date="2023" name="Front. Mar. Sci.">
        <title>A new Merluccius polli reference genome to investigate the effects of global change in West African waters.</title>
        <authorList>
            <person name="Mateo J.L."/>
            <person name="Blanco-Fernandez C."/>
            <person name="Garcia-Vazquez E."/>
            <person name="Machado-Schiaffino G."/>
        </authorList>
    </citation>
    <scope>NUCLEOTIDE SEQUENCE</scope>
    <source>
        <strain evidence="8">C29</strain>
        <tissue evidence="8">Fin</tissue>
    </source>
</reference>
<protein>
    <submittedName>
        <fullName evidence="8">Zinc finger BED domain-containing protein 1</fullName>
    </submittedName>
</protein>
<evidence type="ECO:0000256" key="6">
    <source>
        <dbReference type="SAM" id="MobiDB-lite"/>
    </source>
</evidence>
<dbReference type="GO" id="GO:0008270">
    <property type="term" value="F:zinc ion binding"/>
    <property type="evidence" value="ECO:0007669"/>
    <property type="project" value="UniProtKB-KW"/>
</dbReference>
<organism evidence="8 9">
    <name type="scientific">Merluccius polli</name>
    <name type="common">Benguela hake</name>
    <name type="synonym">Merluccius cadenati</name>
    <dbReference type="NCBI Taxonomy" id="89951"/>
    <lineage>
        <taxon>Eukaryota</taxon>
        <taxon>Metazoa</taxon>
        <taxon>Chordata</taxon>
        <taxon>Craniata</taxon>
        <taxon>Vertebrata</taxon>
        <taxon>Euteleostomi</taxon>
        <taxon>Actinopterygii</taxon>
        <taxon>Neopterygii</taxon>
        <taxon>Teleostei</taxon>
        <taxon>Neoteleostei</taxon>
        <taxon>Acanthomorphata</taxon>
        <taxon>Zeiogadaria</taxon>
        <taxon>Gadariae</taxon>
        <taxon>Gadiformes</taxon>
        <taxon>Gadoidei</taxon>
        <taxon>Merlucciidae</taxon>
        <taxon>Merluccius</taxon>
    </lineage>
</organism>
<evidence type="ECO:0000256" key="1">
    <source>
        <dbReference type="ARBA" id="ARBA00004123"/>
    </source>
</evidence>